<proteinExistence type="predicted"/>
<dbReference type="EMBL" id="PZQS01000003">
    <property type="protein sequence ID" value="PVD33466.1"/>
    <property type="molecule type" value="Genomic_DNA"/>
</dbReference>
<keyword evidence="3" id="KW-1185">Reference proteome</keyword>
<feature type="transmembrane region" description="Helical" evidence="1">
    <location>
        <begin position="239"/>
        <end position="258"/>
    </location>
</feature>
<evidence type="ECO:0000313" key="2">
    <source>
        <dbReference type="EMBL" id="PVD33466.1"/>
    </source>
</evidence>
<keyword evidence="1" id="KW-1133">Transmembrane helix</keyword>
<organism evidence="2 3">
    <name type="scientific">Pomacea canaliculata</name>
    <name type="common">Golden apple snail</name>
    <dbReference type="NCBI Taxonomy" id="400727"/>
    <lineage>
        <taxon>Eukaryota</taxon>
        <taxon>Metazoa</taxon>
        <taxon>Spiralia</taxon>
        <taxon>Lophotrochozoa</taxon>
        <taxon>Mollusca</taxon>
        <taxon>Gastropoda</taxon>
        <taxon>Caenogastropoda</taxon>
        <taxon>Architaenioglossa</taxon>
        <taxon>Ampullarioidea</taxon>
        <taxon>Ampullariidae</taxon>
        <taxon>Pomacea</taxon>
    </lineage>
</organism>
<protein>
    <submittedName>
        <fullName evidence="2">Uncharacterized protein</fullName>
    </submittedName>
</protein>
<gene>
    <name evidence="2" type="ORF">C0Q70_04722</name>
</gene>
<name>A0A2T7PJ58_POMCA</name>
<dbReference type="OrthoDB" id="6088630at2759"/>
<evidence type="ECO:0000256" key="1">
    <source>
        <dbReference type="SAM" id="Phobius"/>
    </source>
</evidence>
<dbReference type="Proteomes" id="UP000245119">
    <property type="component" value="Linkage Group LG3"/>
</dbReference>
<dbReference type="AlphaFoldDB" id="A0A2T7PJ58"/>
<keyword evidence="1" id="KW-0472">Membrane</keyword>
<reference evidence="2 3" key="1">
    <citation type="submission" date="2018-04" db="EMBL/GenBank/DDBJ databases">
        <title>The genome of golden apple snail Pomacea canaliculata provides insight into stress tolerance and invasive adaptation.</title>
        <authorList>
            <person name="Liu C."/>
            <person name="Liu B."/>
            <person name="Ren Y."/>
            <person name="Zhang Y."/>
            <person name="Wang H."/>
            <person name="Li S."/>
            <person name="Jiang F."/>
            <person name="Yin L."/>
            <person name="Zhang G."/>
            <person name="Qian W."/>
            <person name="Fan W."/>
        </authorList>
    </citation>
    <scope>NUCLEOTIDE SEQUENCE [LARGE SCALE GENOMIC DNA]</scope>
    <source>
        <strain evidence="2">SZHN2017</strain>
        <tissue evidence="2">Muscle</tissue>
    </source>
</reference>
<evidence type="ECO:0000313" key="3">
    <source>
        <dbReference type="Proteomes" id="UP000245119"/>
    </source>
</evidence>
<sequence>MQQCPRSLYDCNTLETTLSGVADVILMPDFVSSVHGDIAVEEICRFLKTPMCSDAVLAECKGEVVYASGALKSRIQYVCGNRQTRKGMQELKSCFRRFHRHFQHCSTKRKDQLDSLRWYPPSTASPHPWCNLTQDYIMCVYSVMALGCTMEVAEEYMGTVNMSAPVVQAILGYGCSFGHPLDVLRTTSPVSVMTSAPIRAEDPSANRPDYRSGARRMWSGADCLTAVLLLLVLRDCCSANGMILLPVLWLGCLVAVVWNKFCGLFHS</sequence>
<comment type="caution">
    <text evidence="2">The sequence shown here is derived from an EMBL/GenBank/DDBJ whole genome shotgun (WGS) entry which is preliminary data.</text>
</comment>
<keyword evidence="1" id="KW-0812">Transmembrane</keyword>
<accession>A0A2T7PJ58</accession>